<comment type="caution">
    <text evidence="1">The sequence shown here is derived from an EMBL/GenBank/DDBJ whole genome shotgun (WGS) entry which is preliminary data.</text>
</comment>
<keyword evidence="2" id="KW-1185">Reference proteome</keyword>
<reference evidence="1 2" key="1">
    <citation type="submission" date="2021-01" db="EMBL/GenBank/DDBJ databases">
        <title>Whole genome shotgun sequence of Actinoplanes humidus NBRC 14915.</title>
        <authorList>
            <person name="Komaki H."/>
            <person name="Tamura T."/>
        </authorList>
    </citation>
    <scope>NUCLEOTIDE SEQUENCE [LARGE SCALE GENOMIC DNA]</scope>
    <source>
        <strain evidence="1 2">NBRC 14915</strain>
    </source>
</reference>
<dbReference type="PANTHER" id="PTHR11014:SF63">
    <property type="entry name" value="METALLOPEPTIDASE, PUTATIVE (AFU_ORTHOLOGUE AFUA_6G09600)-RELATED"/>
    <property type="match status" value="1"/>
</dbReference>
<protein>
    <submittedName>
        <fullName evidence="1">Hydrolase</fullName>
    </submittedName>
</protein>
<accession>A0ABQ4A6R6</accession>
<organism evidence="1 2">
    <name type="scientific">Winogradskya humida</name>
    <dbReference type="NCBI Taxonomy" id="113566"/>
    <lineage>
        <taxon>Bacteria</taxon>
        <taxon>Bacillati</taxon>
        <taxon>Actinomycetota</taxon>
        <taxon>Actinomycetes</taxon>
        <taxon>Micromonosporales</taxon>
        <taxon>Micromonosporaceae</taxon>
        <taxon>Winogradskya</taxon>
    </lineage>
</organism>
<dbReference type="PANTHER" id="PTHR11014">
    <property type="entry name" value="PEPTIDASE M20 FAMILY MEMBER"/>
    <property type="match status" value="1"/>
</dbReference>
<dbReference type="Pfam" id="PF01546">
    <property type="entry name" value="Peptidase_M20"/>
    <property type="match status" value="1"/>
</dbReference>
<dbReference type="SUPFAM" id="SSF53187">
    <property type="entry name" value="Zn-dependent exopeptidases"/>
    <property type="match status" value="1"/>
</dbReference>
<sequence>MSEVDGRTVSRRVVLGGVAAGFAGVLPVRKASPVGEAAIDAVAGRLDRELIALRRDLHRHPEGPGDERRTSGIVACRLRDAGLEVVTGVGGYGVVGVLRGARPGRTVAFRADMDAVPPQDQVNGGPDVAHLCGHDIHTAVGIGVAEVLARLRHRLAGNVVFVFQPAEESVSGAAAMLADGAFARTVPVEIHALHCWAVDVGRFVVTPGFGLPGQDRGTVTLTGPDAAGQAERLATALNALSTVRAPSTSEELDRLVADIERPDGPLREFVYLRAQAAQDQVRVMSRCWPERNYVAVREEIRRLAGPATVTFPADPRPAMVCPEPEGIAMQRYLTRTLGAGQVGRAHAAVPFSGEDFGYFLDGMPGTYTLLGVRRPGEDVMTAYPHFGTFDPDERAIGHGVRVMVGWLSTRSRPLIGL</sequence>
<evidence type="ECO:0000313" key="1">
    <source>
        <dbReference type="EMBL" id="GIE26538.1"/>
    </source>
</evidence>
<name>A0ABQ4A6R6_9ACTN</name>
<dbReference type="Proteomes" id="UP000603200">
    <property type="component" value="Unassembled WGS sequence"/>
</dbReference>
<dbReference type="RefSeq" id="WP_239159740.1">
    <property type="nucleotide sequence ID" value="NZ_BAAATV010000036.1"/>
</dbReference>
<gene>
    <name evidence="1" type="ORF">Ahu01nite_096400</name>
</gene>
<evidence type="ECO:0000313" key="2">
    <source>
        <dbReference type="Proteomes" id="UP000603200"/>
    </source>
</evidence>
<dbReference type="EMBL" id="BOMN01000146">
    <property type="protein sequence ID" value="GIE26538.1"/>
    <property type="molecule type" value="Genomic_DNA"/>
</dbReference>
<dbReference type="GO" id="GO:0016787">
    <property type="term" value="F:hydrolase activity"/>
    <property type="evidence" value="ECO:0007669"/>
    <property type="project" value="UniProtKB-KW"/>
</dbReference>
<proteinExistence type="predicted"/>
<dbReference type="InterPro" id="IPR017439">
    <property type="entry name" value="Amidohydrolase"/>
</dbReference>
<dbReference type="InterPro" id="IPR002933">
    <property type="entry name" value="Peptidase_M20"/>
</dbReference>
<keyword evidence="1" id="KW-0378">Hydrolase</keyword>
<dbReference type="Gene3D" id="3.40.630.10">
    <property type="entry name" value="Zn peptidases"/>
    <property type="match status" value="2"/>
</dbReference>